<dbReference type="InterPro" id="IPR000924">
    <property type="entry name" value="Glu/Gln-tRNA-synth"/>
</dbReference>
<dbReference type="GO" id="GO:0004818">
    <property type="term" value="F:glutamate-tRNA ligase activity"/>
    <property type="evidence" value="ECO:0007669"/>
    <property type="project" value="UniProtKB-UniRule"/>
</dbReference>
<name>A0A931YDC2_9BACT</name>
<evidence type="ECO:0000256" key="9">
    <source>
        <dbReference type="ARBA" id="ARBA00023146"/>
    </source>
</evidence>
<comment type="function">
    <text evidence="10">Catalyzes the attachment of glutamate to tRNA(Glu) in a two-step reaction: glutamate is first activated by ATP to form Glu-AMP and then transferred to the acceptor end of tRNA(Glu).</text>
</comment>
<dbReference type="GO" id="GO:0006424">
    <property type="term" value="P:glutamyl-tRNA aminoacylation"/>
    <property type="evidence" value="ECO:0007669"/>
    <property type="project" value="UniProtKB-UniRule"/>
</dbReference>
<feature type="domain" description="Aminoacyl-tRNA synthetase class I anticodon-binding" evidence="12">
    <location>
        <begin position="314"/>
        <end position="455"/>
    </location>
</feature>
<dbReference type="HAMAP" id="MF_00022">
    <property type="entry name" value="Glu_tRNA_synth_type1"/>
    <property type="match status" value="1"/>
</dbReference>
<feature type="binding site" evidence="10">
    <location>
        <position position="235"/>
    </location>
    <ligand>
        <name>ATP</name>
        <dbReference type="ChEBI" id="CHEBI:30616"/>
    </ligand>
</feature>
<dbReference type="GO" id="GO:0008270">
    <property type="term" value="F:zinc ion binding"/>
    <property type="evidence" value="ECO:0007669"/>
    <property type="project" value="InterPro"/>
</dbReference>
<dbReference type="InterPro" id="IPR033910">
    <property type="entry name" value="GluRS_core"/>
</dbReference>
<dbReference type="GO" id="GO:0005829">
    <property type="term" value="C:cytosol"/>
    <property type="evidence" value="ECO:0007669"/>
    <property type="project" value="TreeGrafter"/>
</dbReference>
<dbReference type="PROSITE" id="PS00178">
    <property type="entry name" value="AA_TRNA_LIGASE_I"/>
    <property type="match status" value="1"/>
</dbReference>
<dbReference type="InterPro" id="IPR008925">
    <property type="entry name" value="aa_tRNA-synth_I_cd-bd_sf"/>
</dbReference>
<evidence type="ECO:0000256" key="8">
    <source>
        <dbReference type="ARBA" id="ARBA00022917"/>
    </source>
</evidence>
<feature type="domain" description="Glutamyl/glutaminyl-tRNA synthetase class Ib catalytic" evidence="11">
    <location>
        <begin position="3"/>
        <end position="300"/>
    </location>
</feature>
<dbReference type="PRINTS" id="PR00987">
    <property type="entry name" value="TRNASYNTHGLU"/>
</dbReference>
<evidence type="ECO:0000256" key="5">
    <source>
        <dbReference type="ARBA" id="ARBA00022598"/>
    </source>
</evidence>
<proteinExistence type="inferred from homology"/>
<evidence type="ECO:0000256" key="1">
    <source>
        <dbReference type="ARBA" id="ARBA00004496"/>
    </source>
</evidence>
<comment type="subcellular location">
    <subcellularLocation>
        <location evidence="1 10">Cytoplasm</location>
    </subcellularLocation>
</comment>
<dbReference type="PANTHER" id="PTHR43311:SF2">
    <property type="entry name" value="GLUTAMATE--TRNA LIGASE, MITOCHONDRIAL-RELATED"/>
    <property type="match status" value="1"/>
</dbReference>
<dbReference type="EC" id="6.1.1.17" evidence="10"/>
<dbReference type="InterPro" id="IPR004527">
    <property type="entry name" value="Glu-tRNA-ligase_bac/mito"/>
</dbReference>
<evidence type="ECO:0000259" key="11">
    <source>
        <dbReference type="Pfam" id="PF00749"/>
    </source>
</evidence>
<sequence>MTVKTRIAPSPTGLFHIGNARTALFSYLFAKKNHGEFLLRIEDTDIERSKQEYETDIIDGLKWLGIMWDGEIIRQRDRAPRHREYLEKLLAESKAFYCRHTPDELAQEQKNQELEKIPFRHDCQHKYDPEINDGVIRLKNPGGKIVFKDLIRGELVFESELLGDLVLAKDLNTPLYNFAVVIDDAEMEITHVIRGDDHLSNTPKQILTQEALGFNRLEYAHLPLILSPDRSKLSKRHGGTSVTEYKNMGYLPQAMLNFMALLGWHPATNQEIFSMEELIQEFDLNRVQKAGAVFDKEKLDSINRHYIKQLVPAELAKHIAPHLREYNLSQEQLIKTAHLFQDRLNRFSEIKDLAGFLFDMPKYQPELLNWKNSPAEETKSNLETMLMVLEKLHPDLFNIDTTTTELMPVANKIGRGEVLWPLRVALSGLDKSPSPFEIMEVLGQTETINRIKKAIDKIK</sequence>
<dbReference type="PANTHER" id="PTHR43311">
    <property type="entry name" value="GLUTAMATE--TRNA LIGASE"/>
    <property type="match status" value="1"/>
</dbReference>
<comment type="catalytic activity">
    <reaction evidence="10">
        <text>tRNA(Glu) + L-glutamate + ATP = L-glutamyl-tRNA(Glu) + AMP + diphosphate</text>
        <dbReference type="Rhea" id="RHEA:23540"/>
        <dbReference type="Rhea" id="RHEA-COMP:9663"/>
        <dbReference type="Rhea" id="RHEA-COMP:9680"/>
        <dbReference type="ChEBI" id="CHEBI:29985"/>
        <dbReference type="ChEBI" id="CHEBI:30616"/>
        <dbReference type="ChEBI" id="CHEBI:33019"/>
        <dbReference type="ChEBI" id="CHEBI:78442"/>
        <dbReference type="ChEBI" id="CHEBI:78520"/>
        <dbReference type="ChEBI" id="CHEBI:456215"/>
        <dbReference type="EC" id="6.1.1.17"/>
    </reaction>
</comment>
<dbReference type="GO" id="GO:0000049">
    <property type="term" value="F:tRNA binding"/>
    <property type="evidence" value="ECO:0007669"/>
    <property type="project" value="InterPro"/>
</dbReference>
<comment type="caution">
    <text evidence="13">The sequence shown here is derived from an EMBL/GenBank/DDBJ whole genome shotgun (WGS) entry which is preliminary data.</text>
</comment>
<dbReference type="NCBIfam" id="TIGR00464">
    <property type="entry name" value="gltX_bact"/>
    <property type="match status" value="1"/>
</dbReference>
<dbReference type="GO" id="GO:0005524">
    <property type="term" value="F:ATP binding"/>
    <property type="evidence" value="ECO:0007669"/>
    <property type="project" value="UniProtKB-UniRule"/>
</dbReference>
<dbReference type="InterPro" id="IPR049940">
    <property type="entry name" value="GluQ/Sye"/>
</dbReference>
<accession>A0A931YDC2</accession>
<dbReference type="InterPro" id="IPR020058">
    <property type="entry name" value="Glu/Gln-tRNA-synth_Ib_cat-dom"/>
</dbReference>
<feature type="short sequence motif" description="'HIGH' region" evidence="10">
    <location>
        <begin position="9"/>
        <end position="19"/>
    </location>
</feature>
<dbReference type="InterPro" id="IPR014729">
    <property type="entry name" value="Rossmann-like_a/b/a_fold"/>
</dbReference>
<organism evidence="13 14">
    <name type="scientific">Candidatus Sungiibacteriota bacterium</name>
    <dbReference type="NCBI Taxonomy" id="2750080"/>
    <lineage>
        <taxon>Bacteria</taxon>
        <taxon>Candidatus Sungiibacteriota</taxon>
    </lineage>
</organism>
<dbReference type="Pfam" id="PF00749">
    <property type="entry name" value="tRNA-synt_1c"/>
    <property type="match status" value="1"/>
</dbReference>
<reference evidence="13" key="1">
    <citation type="submission" date="2020-07" db="EMBL/GenBank/DDBJ databases">
        <title>Huge and variable diversity of episymbiotic CPR bacteria and DPANN archaea in groundwater ecosystems.</title>
        <authorList>
            <person name="He C.Y."/>
            <person name="Keren R."/>
            <person name="Whittaker M."/>
            <person name="Farag I.F."/>
            <person name="Doudna J."/>
            <person name="Cate J.H.D."/>
            <person name="Banfield J.F."/>
        </authorList>
    </citation>
    <scope>NUCLEOTIDE SEQUENCE</scope>
    <source>
        <strain evidence="13">NC_groundwater_418_Ag_B-0.1um_45_10</strain>
    </source>
</reference>
<dbReference type="Gene3D" id="3.40.50.620">
    <property type="entry name" value="HUPs"/>
    <property type="match status" value="1"/>
</dbReference>
<keyword evidence="7 10" id="KW-0067">ATP-binding</keyword>
<dbReference type="Pfam" id="PF19269">
    <property type="entry name" value="Anticodon_2"/>
    <property type="match status" value="1"/>
</dbReference>
<gene>
    <name evidence="10" type="primary">gltX</name>
    <name evidence="13" type="ORF">HYV66_01000</name>
</gene>
<evidence type="ECO:0000313" key="13">
    <source>
        <dbReference type="EMBL" id="MBI2465791.1"/>
    </source>
</evidence>
<evidence type="ECO:0000256" key="10">
    <source>
        <dbReference type="HAMAP-Rule" id="MF_00022"/>
    </source>
</evidence>
<dbReference type="InterPro" id="IPR045462">
    <property type="entry name" value="aa-tRNA-synth_I_cd-bd"/>
</dbReference>
<evidence type="ECO:0000313" key="14">
    <source>
        <dbReference type="Proteomes" id="UP000709672"/>
    </source>
</evidence>
<keyword evidence="9 10" id="KW-0030">Aminoacyl-tRNA synthetase</keyword>
<dbReference type="SUPFAM" id="SSF52374">
    <property type="entry name" value="Nucleotidylyl transferase"/>
    <property type="match status" value="1"/>
</dbReference>
<evidence type="ECO:0000256" key="4">
    <source>
        <dbReference type="ARBA" id="ARBA00022490"/>
    </source>
</evidence>
<feature type="short sequence motif" description="'KMSKS' region" evidence="10">
    <location>
        <begin position="232"/>
        <end position="236"/>
    </location>
</feature>
<dbReference type="FunFam" id="3.40.50.620:FF:000007">
    <property type="entry name" value="Glutamate--tRNA ligase"/>
    <property type="match status" value="1"/>
</dbReference>
<dbReference type="InterPro" id="IPR020751">
    <property type="entry name" value="aa-tRNA-synth_I_codon-bd_sub2"/>
</dbReference>
<keyword evidence="8 10" id="KW-0648">Protein biosynthesis</keyword>
<evidence type="ECO:0000256" key="3">
    <source>
        <dbReference type="ARBA" id="ARBA00011245"/>
    </source>
</evidence>
<dbReference type="InterPro" id="IPR001412">
    <property type="entry name" value="aa-tRNA-synth_I_CS"/>
</dbReference>
<dbReference type="Gene3D" id="1.10.10.350">
    <property type="match status" value="1"/>
</dbReference>
<evidence type="ECO:0000256" key="6">
    <source>
        <dbReference type="ARBA" id="ARBA00022741"/>
    </source>
</evidence>
<dbReference type="AlphaFoldDB" id="A0A931YDC2"/>
<keyword evidence="5 10" id="KW-0436">Ligase</keyword>
<keyword evidence="6 10" id="KW-0547">Nucleotide-binding</keyword>
<comment type="subunit">
    <text evidence="3 10">Monomer.</text>
</comment>
<dbReference type="SUPFAM" id="SSF48163">
    <property type="entry name" value="An anticodon-binding domain of class I aminoacyl-tRNA synthetases"/>
    <property type="match status" value="1"/>
</dbReference>
<comment type="similarity">
    <text evidence="2 10">Belongs to the class-I aminoacyl-tRNA synthetase family. Glutamate--tRNA ligase type 1 subfamily.</text>
</comment>
<evidence type="ECO:0000256" key="7">
    <source>
        <dbReference type="ARBA" id="ARBA00022840"/>
    </source>
</evidence>
<evidence type="ECO:0000256" key="2">
    <source>
        <dbReference type="ARBA" id="ARBA00007894"/>
    </source>
</evidence>
<protein>
    <recommendedName>
        <fullName evidence="10">Glutamate--tRNA ligase</fullName>
        <ecNumber evidence="10">6.1.1.17</ecNumber>
    </recommendedName>
    <alternativeName>
        <fullName evidence="10">Glutamyl-tRNA synthetase</fullName>
        <shortName evidence="10">GluRS</shortName>
    </alternativeName>
</protein>
<dbReference type="EMBL" id="JACPHQ010000013">
    <property type="protein sequence ID" value="MBI2465791.1"/>
    <property type="molecule type" value="Genomic_DNA"/>
</dbReference>
<comment type="caution">
    <text evidence="10">Lacks conserved residue(s) required for the propagation of feature annotation.</text>
</comment>
<dbReference type="Proteomes" id="UP000709672">
    <property type="component" value="Unassembled WGS sequence"/>
</dbReference>
<evidence type="ECO:0000259" key="12">
    <source>
        <dbReference type="Pfam" id="PF19269"/>
    </source>
</evidence>
<keyword evidence="4 10" id="KW-0963">Cytoplasm</keyword>
<dbReference type="CDD" id="cd00808">
    <property type="entry name" value="GluRS_core"/>
    <property type="match status" value="1"/>
</dbReference>